<dbReference type="OrthoDB" id="1046782at2759"/>
<reference evidence="2 3" key="1">
    <citation type="submission" date="2017-03" db="EMBL/GenBank/DDBJ databases">
        <title>Widespread Adenine N6-methylation of Active Genes in Fungi.</title>
        <authorList>
            <consortium name="DOE Joint Genome Institute"/>
            <person name="Mondo S.J."/>
            <person name="Dannebaum R.O."/>
            <person name="Kuo R.C."/>
            <person name="Louie K.B."/>
            <person name="Bewick A.J."/>
            <person name="Labutti K."/>
            <person name="Haridas S."/>
            <person name="Kuo A."/>
            <person name="Salamov A."/>
            <person name="Ahrendt S.R."/>
            <person name="Lau R."/>
            <person name="Bowen B.P."/>
            <person name="Lipzen A."/>
            <person name="Sullivan W."/>
            <person name="Andreopoulos W.B."/>
            <person name="Clum A."/>
            <person name="Lindquist E."/>
            <person name="Daum C."/>
            <person name="Northen T.R."/>
            <person name="Ramamoorthy G."/>
            <person name="Schmitz R.J."/>
            <person name="Gryganskyi A."/>
            <person name="Culley D."/>
            <person name="Magnuson J."/>
            <person name="James T.Y."/>
            <person name="O'Malley M.A."/>
            <person name="Stajich J.E."/>
            <person name="Spatafora J.W."/>
            <person name="Visel A."/>
            <person name="Grigoriev I.V."/>
        </authorList>
    </citation>
    <scope>NUCLEOTIDE SEQUENCE [LARGE SCALE GENOMIC DNA]</scope>
    <source>
        <strain evidence="2 3">NRRL Y-17943</strain>
    </source>
</reference>
<dbReference type="PANTHER" id="PTHR13593">
    <property type="match status" value="1"/>
</dbReference>
<keyword evidence="3" id="KW-1185">Reference proteome</keyword>
<dbReference type="InterPro" id="IPR051057">
    <property type="entry name" value="PI-PLC_domain"/>
</dbReference>
<sequence length="320" mass="36149">MCDWMGKIEDETPLESVNIPGTHDTATWNYTQEVQDRYLDITTQGIGPAIMYQCQDQSIFSALNHGIRAFDLRIGLSPLDNTSIIFYHGSAIMSLEATLEDVFYGYYKFLDDNPSETIVVSIKVDNTTWGTPEKLESEVYNLIFSEPASSYFVQLNGSLPTIGEARGKMVLLRRYDDSKLPLNDTKEIGLAVPPNVWLDNVANFSIEYASSKFAYIEDYYEIGGPDTVDSYITWKYNATTAHLIYAGQKHMDSLFITFASAEKDSESVWPRIIALGNGTARGVNQRLTPWLKERSGQRRGLVFLDWWKQVPGLVESVIDL</sequence>
<dbReference type="STRING" id="4999.A0A1Y1UP03"/>
<dbReference type="AlphaFoldDB" id="A0A1Y1UP03"/>
<dbReference type="Proteomes" id="UP000193218">
    <property type="component" value="Unassembled WGS sequence"/>
</dbReference>
<dbReference type="PANTHER" id="PTHR13593:SF116">
    <property type="entry name" value="PLC-LIKE PHOSPHODIESTERASE"/>
    <property type="match status" value="1"/>
</dbReference>
<dbReference type="SUPFAM" id="SSF51695">
    <property type="entry name" value="PLC-like phosphodiesterases"/>
    <property type="match status" value="1"/>
</dbReference>
<dbReference type="InterPro" id="IPR017946">
    <property type="entry name" value="PLC-like_Pdiesterase_TIM-brl"/>
</dbReference>
<dbReference type="EMBL" id="NBSH01000002">
    <property type="protein sequence ID" value="ORX39778.1"/>
    <property type="molecule type" value="Genomic_DNA"/>
</dbReference>
<evidence type="ECO:0000259" key="1">
    <source>
        <dbReference type="SMART" id="SM00148"/>
    </source>
</evidence>
<dbReference type="CDD" id="cd08586">
    <property type="entry name" value="PI-PLCc_BcPLC_like"/>
    <property type="match status" value="1"/>
</dbReference>
<gene>
    <name evidence="2" type="ORF">BD324DRAFT_575775</name>
</gene>
<name>A0A1Y1UP03_9TREE</name>
<accession>A0A1Y1UP03</accession>
<protein>
    <submittedName>
        <fullName evidence="2">PLC-like phosphodiesterase</fullName>
    </submittedName>
</protein>
<proteinExistence type="predicted"/>
<dbReference type="InterPro" id="IPR000909">
    <property type="entry name" value="PLipase_C_PInositol-sp_X_dom"/>
</dbReference>
<dbReference type="InParanoid" id="A0A1Y1UP03"/>
<feature type="domain" description="Phosphatidylinositol-specific phospholipase C X" evidence="1">
    <location>
        <begin position="9"/>
        <end position="174"/>
    </location>
</feature>
<evidence type="ECO:0000313" key="2">
    <source>
        <dbReference type="EMBL" id="ORX39778.1"/>
    </source>
</evidence>
<dbReference type="SMART" id="SM00148">
    <property type="entry name" value="PLCXc"/>
    <property type="match status" value="1"/>
</dbReference>
<dbReference type="Pfam" id="PF00388">
    <property type="entry name" value="PI-PLC-X"/>
    <property type="match status" value="1"/>
</dbReference>
<dbReference type="Gene3D" id="3.20.20.190">
    <property type="entry name" value="Phosphatidylinositol (PI) phosphodiesterase"/>
    <property type="match status" value="1"/>
</dbReference>
<dbReference type="RefSeq" id="XP_021873563.1">
    <property type="nucleotide sequence ID" value="XM_022013144.1"/>
</dbReference>
<comment type="caution">
    <text evidence="2">The sequence shown here is derived from an EMBL/GenBank/DDBJ whole genome shotgun (WGS) entry which is preliminary data.</text>
</comment>
<organism evidence="2 3">
    <name type="scientific">Kockovaella imperatae</name>
    <dbReference type="NCBI Taxonomy" id="4999"/>
    <lineage>
        <taxon>Eukaryota</taxon>
        <taxon>Fungi</taxon>
        <taxon>Dikarya</taxon>
        <taxon>Basidiomycota</taxon>
        <taxon>Agaricomycotina</taxon>
        <taxon>Tremellomycetes</taxon>
        <taxon>Tremellales</taxon>
        <taxon>Cuniculitremaceae</taxon>
        <taxon>Kockovaella</taxon>
    </lineage>
</organism>
<dbReference type="GeneID" id="33554952"/>
<dbReference type="GO" id="GO:0008081">
    <property type="term" value="F:phosphoric diester hydrolase activity"/>
    <property type="evidence" value="ECO:0007669"/>
    <property type="project" value="InterPro"/>
</dbReference>
<evidence type="ECO:0000313" key="3">
    <source>
        <dbReference type="Proteomes" id="UP000193218"/>
    </source>
</evidence>
<dbReference type="PROSITE" id="PS50007">
    <property type="entry name" value="PIPLC_X_DOMAIN"/>
    <property type="match status" value="1"/>
</dbReference>
<dbReference type="GO" id="GO:0006629">
    <property type="term" value="P:lipid metabolic process"/>
    <property type="evidence" value="ECO:0007669"/>
    <property type="project" value="InterPro"/>
</dbReference>